<evidence type="ECO:0000256" key="6">
    <source>
        <dbReference type="ARBA" id="ARBA00023242"/>
    </source>
</evidence>
<feature type="domain" description="K Homology" evidence="9">
    <location>
        <begin position="154"/>
        <end position="226"/>
    </location>
</feature>
<dbReference type="SUPFAM" id="SSF54791">
    <property type="entry name" value="Eukaryotic type KH-domain (KH-domain type I)"/>
    <property type="match status" value="3"/>
</dbReference>
<dbReference type="Pfam" id="PF00013">
    <property type="entry name" value="KH_1"/>
    <property type="match status" value="3"/>
</dbReference>
<dbReference type="OrthoDB" id="441329at2759"/>
<keyword evidence="5" id="KW-0508">mRNA splicing</keyword>
<feature type="domain" description="K Homology" evidence="9">
    <location>
        <begin position="53"/>
        <end position="126"/>
    </location>
</feature>
<dbReference type="RefSeq" id="XP_026286361.1">
    <property type="nucleotide sequence ID" value="XM_026430576.2"/>
</dbReference>
<dbReference type="PANTHER" id="PTHR10288">
    <property type="entry name" value="KH DOMAIN CONTAINING RNA BINDING PROTEIN"/>
    <property type="match status" value="1"/>
</dbReference>
<name>A0A6J1T6U6_FRAOC</name>
<dbReference type="CDD" id="cd22435">
    <property type="entry name" value="KH-I_NOVA_rpt1"/>
    <property type="match status" value="1"/>
</dbReference>
<keyword evidence="2" id="KW-0507">mRNA processing</keyword>
<sequence>MWYAVQSKMAADSGMETCPSPDNPENKKRPWDGNDENGTTKRSHYGAGGSNDGMYHFKILVPSVAAGAIIGIGGETIGQLQKDTKARVKMSKAGDFYPGTAERVCLISGNAESIMEVLSFIMEKIRDRPDFSKPTPNHTPIQNDSFDNKISQEREKQVKILVPNSTAGMIIGKGGSYIKQIKEESGSYVQISQKAKDVSLQERCITVIGELEQNQKACLMILQKVMEDSLSGTCLNVSYADIAGPVANFNPRGSPYAITAHTPSQPGTLQSGFNSTTSLNSIASGNALGNGINLSLNLSAPNSATGSALTTQLLEHIKVTLRSSGYSDLATNEIISSMAVLARYGILGMGLGLAGTAPVQHRTAATGLPAGSYLGVPMDSTPAQVPSLASGRDTGVFGPIGTITGLGPAGGCASTPRNSVKERFGDASDVGGFDMFLRNPAHSALSTSLNNNSFGLGTSGQSLEHSPTPADPKDGRKVDIEIPELIVGAILGFGGRSLVEIQHLSGASIQISKKGQYAPGTRNRIVTISGLPNAIQTAQYLIEQRVSEEEAKRARQNTIGGLLVN</sequence>
<dbReference type="AlphaFoldDB" id="A0A6J1T6U6"/>
<dbReference type="SMART" id="SM00322">
    <property type="entry name" value="KH"/>
    <property type="match status" value="3"/>
</dbReference>
<dbReference type="InterPro" id="IPR047276">
    <property type="entry name" value="KH-I_NOVA_rpt2"/>
</dbReference>
<keyword evidence="4 7" id="KW-0694">RNA-binding</keyword>
<dbReference type="Gene3D" id="3.30.1370.10">
    <property type="entry name" value="K Homology domain, type 1"/>
    <property type="match status" value="3"/>
</dbReference>
<evidence type="ECO:0000256" key="2">
    <source>
        <dbReference type="ARBA" id="ARBA00022664"/>
    </source>
</evidence>
<feature type="region of interest" description="Disordered" evidence="8">
    <location>
        <begin position="456"/>
        <end position="476"/>
    </location>
</feature>
<evidence type="ECO:0000256" key="8">
    <source>
        <dbReference type="SAM" id="MobiDB-lite"/>
    </source>
</evidence>
<dbReference type="GO" id="GO:0003723">
    <property type="term" value="F:RNA binding"/>
    <property type="evidence" value="ECO:0007669"/>
    <property type="project" value="UniProtKB-UniRule"/>
</dbReference>
<feature type="domain" description="K Homology" evidence="9">
    <location>
        <begin position="474"/>
        <end position="547"/>
    </location>
</feature>
<keyword evidence="10" id="KW-1185">Reference proteome</keyword>
<evidence type="ECO:0000256" key="3">
    <source>
        <dbReference type="ARBA" id="ARBA00022737"/>
    </source>
</evidence>
<evidence type="ECO:0000313" key="10">
    <source>
        <dbReference type="Proteomes" id="UP000504606"/>
    </source>
</evidence>
<dbReference type="InterPro" id="IPR004088">
    <property type="entry name" value="KH_dom_type_1"/>
</dbReference>
<dbReference type="FunFam" id="3.30.1370.10:FF:000022">
    <property type="entry name" value="RNA-binding protein Nova-1 isoform 1"/>
    <property type="match status" value="1"/>
</dbReference>
<dbReference type="InterPro" id="IPR047275">
    <property type="entry name" value="KH-I_NOVA_rpt1"/>
</dbReference>
<protein>
    <submittedName>
        <fullName evidence="11">RNA-binding protein Pasilla isoform X1</fullName>
    </submittedName>
</protein>
<dbReference type="InterPro" id="IPR036612">
    <property type="entry name" value="KH_dom_type_1_sf"/>
</dbReference>
<comment type="subcellular location">
    <subcellularLocation>
        <location evidence="1">Nucleus</location>
    </subcellularLocation>
</comment>
<evidence type="ECO:0000259" key="9">
    <source>
        <dbReference type="SMART" id="SM00322"/>
    </source>
</evidence>
<evidence type="ECO:0000256" key="1">
    <source>
        <dbReference type="ARBA" id="ARBA00004123"/>
    </source>
</evidence>
<feature type="region of interest" description="Disordered" evidence="8">
    <location>
        <begin position="6"/>
        <end position="47"/>
    </location>
</feature>
<dbReference type="CDD" id="cd09031">
    <property type="entry name" value="KH-I_NOVA_rpt3"/>
    <property type="match status" value="1"/>
</dbReference>
<dbReference type="KEGG" id="foc:113212016"/>
<evidence type="ECO:0000256" key="4">
    <source>
        <dbReference type="ARBA" id="ARBA00022884"/>
    </source>
</evidence>
<evidence type="ECO:0000256" key="5">
    <source>
        <dbReference type="ARBA" id="ARBA00023187"/>
    </source>
</evidence>
<keyword evidence="6" id="KW-0539">Nucleus</keyword>
<dbReference type="GO" id="GO:0010468">
    <property type="term" value="P:regulation of gene expression"/>
    <property type="evidence" value="ECO:0007669"/>
    <property type="project" value="UniProtKB-ARBA"/>
</dbReference>
<gene>
    <name evidence="11" type="primary">LOC113212016</name>
</gene>
<dbReference type="GO" id="GO:0005634">
    <property type="term" value="C:nucleus"/>
    <property type="evidence" value="ECO:0007669"/>
    <property type="project" value="UniProtKB-SubCell"/>
</dbReference>
<dbReference type="CTD" id="124204813"/>
<evidence type="ECO:0000313" key="11">
    <source>
        <dbReference type="RefSeq" id="XP_026286361.1"/>
    </source>
</evidence>
<dbReference type="CDD" id="cd22436">
    <property type="entry name" value="KH-I_NOVA_rpt2"/>
    <property type="match status" value="1"/>
</dbReference>
<accession>A0A6J1T6U6</accession>
<keyword evidence="3" id="KW-0677">Repeat</keyword>
<dbReference type="PROSITE" id="PS50084">
    <property type="entry name" value="KH_TYPE_1"/>
    <property type="match status" value="3"/>
</dbReference>
<reference evidence="11" key="1">
    <citation type="submission" date="2025-08" db="UniProtKB">
        <authorList>
            <consortium name="RefSeq"/>
        </authorList>
    </citation>
    <scope>IDENTIFICATION</scope>
    <source>
        <tissue evidence="11">Whole organism</tissue>
    </source>
</reference>
<dbReference type="GO" id="GO:0006397">
    <property type="term" value="P:mRNA processing"/>
    <property type="evidence" value="ECO:0007669"/>
    <property type="project" value="UniProtKB-KW"/>
</dbReference>
<dbReference type="Proteomes" id="UP000504606">
    <property type="component" value="Unplaced"/>
</dbReference>
<evidence type="ECO:0000256" key="7">
    <source>
        <dbReference type="PROSITE-ProRule" id="PRU00117"/>
    </source>
</evidence>
<dbReference type="InterPro" id="IPR004087">
    <property type="entry name" value="KH_dom"/>
</dbReference>
<dbReference type="GeneID" id="113212016"/>
<dbReference type="InterPro" id="IPR047274">
    <property type="entry name" value="KH-I_NOVA_rpt3"/>
</dbReference>
<feature type="compositionally biased region" description="Polar residues" evidence="8">
    <location>
        <begin position="456"/>
        <end position="465"/>
    </location>
</feature>
<organism evidence="10 11">
    <name type="scientific">Frankliniella occidentalis</name>
    <name type="common">Western flower thrips</name>
    <name type="synonym">Euthrips occidentalis</name>
    <dbReference type="NCBI Taxonomy" id="133901"/>
    <lineage>
        <taxon>Eukaryota</taxon>
        <taxon>Metazoa</taxon>
        <taxon>Ecdysozoa</taxon>
        <taxon>Arthropoda</taxon>
        <taxon>Hexapoda</taxon>
        <taxon>Insecta</taxon>
        <taxon>Pterygota</taxon>
        <taxon>Neoptera</taxon>
        <taxon>Paraneoptera</taxon>
        <taxon>Thysanoptera</taxon>
        <taxon>Terebrantia</taxon>
        <taxon>Thripoidea</taxon>
        <taxon>Thripidae</taxon>
        <taxon>Frankliniella</taxon>
    </lineage>
</organism>
<proteinExistence type="predicted"/>
<dbReference type="GO" id="GO:0008380">
    <property type="term" value="P:RNA splicing"/>
    <property type="evidence" value="ECO:0007669"/>
    <property type="project" value="UniProtKB-KW"/>
</dbReference>